<feature type="transmembrane region" description="Helical" evidence="1">
    <location>
        <begin position="87"/>
        <end position="107"/>
    </location>
</feature>
<accession>A0ABR1JAK2</accession>
<proteinExistence type="predicted"/>
<dbReference type="InterPro" id="IPR045339">
    <property type="entry name" value="DUF6534"/>
</dbReference>
<feature type="domain" description="DUF6534" evidence="2">
    <location>
        <begin position="164"/>
        <end position="254"/>
    </location>
</feature>
<evidence type="ECO:0000256" key="1">
    <source>
        <dbReference type="SAM" id="Phobius"/>
    </source>
</evidence>
<gene>
    <name evidence="3" type="ORF">VKT23_011751</name>
</gene>
<feature type="transmembrane region" description="Helical" evidence="1">
    <location>
        <begin position="46"/>
        <end position="67"/>
    </location>
</feature>
<reference evidence="3 4" key="1">
    <citation type="submission" date="2024-01" db="EMBL/GenBank/DDBJ databases">
        <title>A draft genome for the cacao thread blight pathogen Marasmiellus scandens.</title>
        <authorList>
            <person name="Baruah I.K."/>
            <person name="Leung J."/>
            <person name="Bukari Y."/>
            <person name="Amoako-Attah I."/>
            <person name="Meinhardt L.W."/>
            <person name="Bailey B.A."/>
            <person name="Cohen S.P."/>
        </authorList>
    </citation>
    <scope>NUCLEOTIDE SEQUENCE [LARGE SCALE GENOMIC DNA]</scope>
    <source>
        <strain evidence="3 4">GH-19</strain>
    </source>
</reference>
<keyword evidence="1" id="KW-0812">Transmembrane</keyword>
<evidence type="ECO:0000259" key="2">
    <source>
        <dbReference type="Pfam" id="PF20152"/>
    </source>
</evidence>
<keyword evidence="4" id="KW-1185">Reference proteome</keyword>
<feature type="transmembrane region" description="Helical" evidence="1">
    <location>
        <begin position="119"/>
        <end position="140"/>
    </location>
</feature>
<feature type="transmembrane region" description="Helical" evidence="1">
    <location>
        <begin position="152"/>
        <end position="180"/>
    </location>
</feature>
<name>A0ABR1JAK2_9AGAR</name>
<dbReference type="Proteomes" id="UP001498398">
    <property type="component" value="Unassembled WGS sequence"/>
</dbReference>
<feature type="transmembrane region" description="Helical" evidence="1">
    <location>
        <begin position="200"/>
        <end position="225"/>
    </location>
</feature>
<comment type="caution">
    <text evidence="3">The sequence shown here is derived from an EMBL/GenBank/DDBJ whole genome shotgun (WGS) entry which is preliminary data.</text>
</comment>
<organism evidence="3 4">
    <name type="scientific">Marasmiellus scandens</name>
    <dbReference type="NCBI Taxonomy" id="2682957"/>
    <lineage>
        <taxon>Eukaryota</taxon>
        <taxon>Fungi</taxon>
        <taxon>Dikarya</taxon>
        <taxon>Basidiomycota</taxon>
        <taxon>Agaricomycotina</taxon>
        <taxon>Agaricomycetes</taxon>
        <taxon>Agaricomycetidae</taxon>
        <taxon>Agaricales</taxon>
        <taxon>Marasmiineae</taxon>
        <taxon>Omphalotaceae</taxon>
        <taxon>Marasmiellus</taxon>
    </lineage>
</organism>
<evidence type="ECO:0000313" key="3">
    <source>
        <dbReference type="EMBL" id="KAK7453474.1"/>
    </source>
</evidence>
<dbReference type="Pfam" id="PF20152">
    <property type="entry name" value="DUF6534"/>
    <property type="match status" value="1"/>
</dbReference>
<dbReference type="PANTHER" id="PTHR40465:SF1">
    <property type="entry name" value="DUF6534 DOMAIN-CONTAINING PROTEIN"/>
    <property type="match status" value="1"/>
</dbReference>
<keyword evidence="1" id="KW-0472">Membrane</keyword>
<sequence length="333" mass="37246">MTSPAEDAAGPIFIGWMLNLFLLGMIMVQSYIYMKLYKNDRIWMKIFVSILLITNFLNTLFLSIYLYTTLIINFTDVEYLAKANWLFATDPVMTGIIAAYVQLFFVWRVKVLTGSIYTAFATIIPTVAGFVGSIVSSVMIKTYPHYVDFIKFKAWVIVWLIGETLADIVITFVLVGYLLVFHRSRHKSGFKGSDELVDRIIRSTVQTGLVTSVFAVIDLVLFLAFPDRGLHLIFNIPLGKLYSIMLMSSLNSREGWAYDSSAQIQSKPTNHGGTFTFRSNSGRPAGQLVVHVDAHEMTVTDRGQDGDFDSETDLHKATVSFAGSDNKSAGPHV</sequence>
<evidence type="ECO:0000313" key="4">
    <source>
        <dbReference type="Proteomes" id="UP001498398"/>
    </source>
</evidence>
<feature type="transmembrane region" description="Helical" evidence="1">
    <location>
        <begin position="12"/>
        <end position="34"/>
    </location>
</feature>
<dbReference type="PANTHER" id="PTHR40465">
    <property type="entry name" value="CHROMOSOME 1, WHOLE GENOME SHOTGUN SEQUENCE"/>
    <property type="match status" value="1"/>
</dbReference>
<dbReference type="EMBL" id="JBANRG010000026">
    <property type="protein sequence ID" value="KAK7453474.1"/>
    <property type="molecule type" value="Genomic_DNA"/>
</dbReference>
<protein>
    <recommendedName>
        <fullName evidence="2">DUF6534 domain-containing protein</fullName>
    </recommendedName>
</protein>
<keyword evidence="1" id="KW-1133">Transmembrane helix</keyword>